<feature type="transmembrane region" description="Helical" evidence="7">
    <location>
        <begin position="201"/>
        <end position="223"/>
    </location>
</feature>
<feature type="transmembrane region" description="Helical" evidence="7">
    <location>
        <begin position="148"/>
        <end position="172"/>
    </location>
</feature>
<dbReference type="PANTHER" id="PTHR30151">
    <property type="entry name" value="ALKANE SULFONATE ABC TRANSPORTER-RELATED, MEMBRANE SUBUNIT"/>
    <property type="match status" value="1"/>
</dbReference>
<evidence type="ECO:0000313" key="10">
    <source>
        <dbReference type="Proteomes" id="UP000216752"/>
    </source>
</evidence>
<organism evidence="9 10">
    <name type="scientific">Sporomusa silvacetica DSM 10669</name>
    <dbReference type="NCBI Taxonomy" id="1123289"/>
    <lineage>
        <taxon>Bacteria</taxon>
        <taxon>Bacillati</taxon>
        <taxon>Bacillota</taxon>
        <taxon>Negativicutes</taxon>
        <taxon>Selenomonadales</taxon>
        <taxon>Sporomusaceae</taxon>
        <taxon>Sporomusa</taxon>
    </lineage>
</organism>
<name>A0ABZ3ILZ6_9FIRM</name>
<dbReference type="Pfam" id="PF00528">
    <property type="entry name" value="BPD_transp_1"/>
    <property type="match status" value="1"/>
</dbReference>
<reference evidence="9" key="1">
    <citation type="submission" date="2024-05" db="EMBL/GenBank/DDBJ databases">
        <title>Isolation and characterization of Sporomusa carbonis sp. nov., a carboxydotrophic hydrogenogen in the genus of Sporomusa isolated from a charcoal burning pile.</title>
        <authorList>
            <person name="Boeer T."/>
            <person name="Rosenbaum F."/>
            <person name="Eysell L."/>
            <person name="Mueller V."/>
            <person name="Daniel R."/>
            <person name="Poehlein A."/>
        </authorList>
    </citation>
    <scope>NUCLEOTIDE SEQUENCE [LARGE SCALE GENOMIC DNA]</scope>
    <source>
        <strain evidence="9">DSM 10669</strain>
    </source>
</reference>
<sequence>MVIVWEVVYRLGFWPPFLLPSPYQVGQTLWYGIADFSLVIAVLASFQRLIIGYVLAVVLGTLLGVALAKVRWLDDTVGFLILSVQTVPSIVWLPLALLWFGLNDKAVIFVVVIGALCTMVISVKAAIQGVSPLLIRVARTLSYSNIRLFFKVILPAGLPGIITGLRLAWAFAWRSLMAGELIGSGSGLGQVLMTGRNLGDMSLVIAVMIIISVLGSVIELLLFQRIETNVLKKWGHTK</sequence>
<evidence type="ECO:0000256" key="3">
    <source>
        <dbReference type="ARBA" id="ARBA00022475"/>
    </source>
</evidence>
<keyword evidence="2 7" id="KW-0813">Transport</keyword>
<feature type="transmembrane region" description="Helical" evidence="7">
    <location>
        <begin position="106"/>
        <end position="127"/>
    </location>
</feature>
<feature type="transmembrane region" description="Helical" evidence="7">
    <location>
        <begin position="77"/>
        <end position="100"/>
    </location>
</feature>
<dbReference type="InterPro" id="IPR000515">
    <property type="entry name" value="MetI-like"/>
</dbReference>
<dbReference type="SUPFAM" id="SSF161098">
    <property type="entry name" value="MetI-like"/>
    <property type="match status" value="1"/>
</dbReference>
<dbReference type="PANTHER" id="PTHR30151:SF0">
    <property type="entry name" value="ABC TRANSPORTER PERMEASE PROTEIN MJ0413-RELATED"/>
    <property type="match status" value="1"/>
</dbReference>
<keyword evidence="5 7" id="KW-1133">Transmembrane helix</keyword>
<accession>A0ABZ3ILZ6</accession>
<evidence type="ECO:0000256" key="5">
    <source>
        <dbReference type="ARBA" id="ARBA00022989"/>
    </source>
</evidence>
<comment type="subcellular location">
    <subcellularLocation>
        <location evidence="1 7">Cell membrane</location>
        <topology evidence="1 7">Multi-pass membrane protein</topology>
    </subcellularLocation>
</comment>
<evidence type="ECO:0000259" key="8">
    <source>
        <dbReference type="PROSITE" id="PS50928"/>
    </source>
</evidence>
<keyword evidence="3" id="KW-1003">Cell membrane</keyword>
<keyword evidence="4 7" id="KW-0812">Transmembrane</keyword>
<dbReference type="CDD" id="cd06261">
    <property type="entry name" value="TM_PBP2"/>
    <property type="match status" value="1"/>
</dbReference>
<dbReference type="EMBL" id="CP155573">
    <property type="protein sequence ID" value="XFO66492.1"/>
    <property type="molecule type" value="Genomic_DNA"/>
</dbReference>
<dbReference type="RefSeq" id="WP_211289534.1">
    <property type="nucleotide sequence ID" value="NZ_CP155573.1"/>
</dbReference>
<evidence type="ECO:0000313" key="9">
    <source>
        <dbReference type="EMBL" id="XFO66492.1"/>
    </source>
</evidence>
<evidence type="ECO:0000256" key="7">
    <source>
        <dbReference type="RuleBase" id="RU363032"/>
    </source>
</evidence>
<evidence type="ECO:0000256" key="6">
    <source>
        <dbReference type="ARBA" id="ARBA00023136"/>
    </source>
</evidence>
<dbReference type="Gene3D" id="1.10.3720.10">
    <property type="entry name" value="MetI-like"/>
    <property type="match status" value="1"/>
</dbReference>
<evidence type="ECO:0000256" key="2">
    <source>
        <dbReference type="ARBA" id="ARBA00022448"/>
    </source>
</evidence>
<proteinExistence type="inferred from homology"/>
<protein>
    <submittedName>
        <fullName evidence="9">Aliphatic sulfonates transport permease protein SsuC</fullName>
    </submittedName>
</protein>
<feature type="domain" description="ABC transmembrane type-1" evidence="8">
    <location>
        <begin position="42"/>
        <end position="222"/>
    </location>
</feature>
<dbReference type="InterPro" id="IPR035906">
    <property type="entry name" value="MetI-like_sf"/>
</dbReference>
<dbReference type="Proteomes" id="UP000216752">
    <property type="component" value="Chromosome"/>
</dbReference>
<gene>
    <name evidence="9" type="primary">ssuC_7</name>
    <name evidence="9" type="ORF">SPSIL_026420</name>
</gene>
<evidence type="ECO:0000256" key="4">
    <source>
        <dbReference type="ARBA" id="ARBA00022692"/>
    </source>
</evidence>
<keyword evidence="10" id="KW-1185">Reference proteome</keyword>
<keyword evidence="6 7" id="KW-0472">Membrane</keyword>
<evidence type="ECO:0000256" key="1">
    <source>
        <dbReference type="ARBA" id="ARBA00004651"/>
    </source>
</evidence>
<comment type="similarity">
    <text evidence="7">Belongs to the binding-protein-dependent transport system permease family.</text>
</comment>
<dbReference type="PROSITE" id="PS50928">
    <property type="entry name" value="ABC_TM1"/>
    <property type="match status" value="1"/>
</dbReference>
<feature type="transmembrane region" description="Helical" evidence="7">
    <location>
        <begin position="50"/>
        <end position="70"/>
    </location>
</feature>